<reference evidence="1 2" key="1">
    <citation type="submission" date="2014-04" db="EMBL/GenBank/DDBJ databases">
        <authorList>
            <consortium name="DOE Joint Genome Institute"/>
            <person name="Kuo A."/>
            <person name="Tarkka M."/>
            <person name="Buscot F."/>
            <person name="Kohler A."/>
            <person name="Nagy L.G."/>
            <person name="Floudas D."/>
            <person name="Copeland A."/>
            <person name="Barry K.W."/>
            <person name="Cichocki N."/>
            <person name="Veneault-Fourrey C."/>
            <person name="LaButti K."/>
            <person name="Lindquist E.A."/>
            <person name="Lipzen A."/>
            <person name="Lundell T."/>
            <person name="Morin E."/>
            <person name="Murat C."/>
            <person name="Sun H."/>
            <person name="Tunlid A."/>
            <person name="Henrissat B."/>
            <person name="Grigoriev I.V."/>
            <person name="Hibbett D.S."/>
            <person name="Martin F."/>
            <person name="Nordberg H.P."/>
            <person name="Cantor M.N."/>
            <person name="Hua S.X."/>
        </authorList>
    </citation>
    <scope>NUCLEOTIDE SEQUENCE [LARGE SCALE GENOMIC DNA]</scope>
    <source>
        <strain evidence="1 2">F 1598</strain>
    </source>
</reference>
<organism evidence="1 2">
    <name type="scientific">Piloderma croceum (strain F 1598)</name>
    <dbReference type="NCBI Taxonomy" id="765440"/>
    <lineage>
        <taxon>Eukaryota</taxon>
        <taxon>Fungi</taxon>
        <taxon>Dikarya</taxon>
        <taxon>Basidiomycota</taxon>
        <taxon>Agaricomycotina</taxon>
        <taxon>Agaricomycetes</taxon>
        <taxon>Agaricomycetidae</taxon>
        <taxon>Atheliales</taxon>
        <taxon>Atheliaceae</taxon>
        <taxon>Piloderma</taxon>
    </lineage>
</organism>
<sequence length="116" mass="12970">MMKTFAIQFQHPVVFIHPIKHDFSNILCSDPFRFRDSGNRPTKSTPMVCHGRVGTSSGTGIAESLDISIHRFPPDIVSETAIPNVDVSDPLKALMVCINSKLYTNQIVLLRQIKFS</sequence>
<accession>A0A0C3F9D6</accession>
<dbReference type="AlphaFoldDB" id="A0A0C3F9D6"/>
<evidence type="ECO:0000313" key="2">
    <source>
        <dbReference type="Proteomes" id="UP000054166"/>
    </source>
</evidence>
<reference evidence="2" key="2">
    <citation type="submission" date="2015-01" db="EMBL/GenBank/DDBJ databases">
        <title>Evolutionary Origins and Diversification of the Mycorrhizal Mutualists.</title>
        <authorList>
            <consortium name="DOE Joint Genome Institute"/>
            <consortium name="Mycorrhizal Genomics Consortium"/>
            <person name="Kohler A."/>
            <person name="Kuo A."/>
            <person name="Nagy L.G."/>
            <person name="Floudas D."/>
            <person name="Copeland A."/>
            <person name="Barry K.W."/>
            <person name="Cichocki N."/>
            <person name="Veneault-Fourrey C."/>
            <person name="LaButti K."/>
            <person name="Lindquist E.A."/>
            <person name="Lipzen A."/>
            <person name="Lundell T."/>
            <person name="Morin E."/>
            <person name="Murat C."/>
            <person name="Riley R."/>
            <person name="Ohm R."/>
            <person name="Sun H."/>
            <person name="Tunlid A."/>
            <person name="Henrissat B."/>
            <person name="Grigoriev I.V."/>
            <person name="Hibbett D.S."/>
            <person name="Martin F."/>
        </authorList>
    </citation>
    <scope>NUCLEOTIDE SEQUENCE [LARGE SCALE GENOMIC DNA]</scope>
    <source>
        <strain evidence="2">F 1598</strain>
    </source>
</reference>
<dbReference type="EMBL" id="KN833036">
    <property type="protein sequence ID" value="KIM76331.1"/>
    <property type="molecule type" value="Genomic_DNA"/>
</dbReference>
<keyword evidence="2" id="KW-1185">Reference proteome</keyword>
<dbReference type="HOGENOM" id="CLU_2097728_0_0_1"/>
<evidence type="ECO:0000313" key="1">
    <source>
        <dbReference type="EMBL" id="KIM76331.1"/>
    </source>
</evidence>
<gene>
    <name evidence="1" type="ORF">PILCRDRAFT_651470</name>
</gene>
<name>A0A0C3F9D6_PILCF</name>
<dbReference type="InParanoid" id="A0A0C3F9D6"/>
<dbReference type="Proteomes" id="UP000054166">
    <property type="component" value="Unassembled WGS sequence"/>
</dbReference>
<proteinExistence type="predicted"/>
<protein>
    <submittedName>
        <fullName evidence="1">Uncharacterized protein</fullName>
    </submittedName>
</protein>